<keyword evidence="8" id="KW-1185">Reference proteome</keyword>
<dbReference type="RefSeq" id="XP_018070156.1">
    <property type="nucleotide sequence ID" value="XM_018217645.1"/>
</dbReference>
<evidence type="ECO:0000256" key="1">
    <source>
        <dbReference type="ARBA" id="ARBA00022723"/>
    </source>
</evidence>
<evidence type="ECO:0000259" key="6">
    <source>
        <dbReference type="PROSITE" id="PS50865"/>
    </source>
</evidence>
<dbReference type="OrthoDB" id="4851849at2759"/>
<dbReference type="STRING" id="149040.A0A194X6I8"/>
<dbReference type="PROSITE" id="PS50865">
    <property type="entry name" value="ZF_MYND_2"/>
    <property type="match status" value="1"/>
</dbReference>
<evidence type="ECO:0000256" key="5">
    <source>
        <dbReference type="SAM" id="MobiDB-lite"/>
    </source>
</evidence>
<dbReference type="InterPro" id="IPR027796">
    <property type="entry name" value="OTT_1508_deam-like"/>
</dbReference>
<protein>
    <recommendedName>
        <fullName evidence="6">MYND-type domain-containing protein</fullName>
    </recommendedName>
</protein>
<name>A0A194X6I8_MOLSC</name>
<evidence type="ECO:0000313" key="8">
    <source>
        <dbReference type="Proteomes" id="UP000070700"/>
    </source>
</evidence>
<dbReference type="GO" id="GO:0008270">
    <property type="term" value="F:zinc ion binding"/>
    <property type="evidence" value="ECO:0007669"/>
    <property type="project" value="UniProtKB-KW"/>
</dbReference>
<keyword evidence="1" id="KW-0479">Metal-binding</keyword>
<dbReference type="InterPro" id="IPR002893">
    <property type="entry name" value="Znf_MYND"/>
</dbReference>
<evidence type="ECO:0000256" key="3">
    <source>
        <dbReference type="ARBA" id="ARBA00022833"/>
    </source>
</evidence>
<proteinExistence type="predicted"/>
<organism evidence="7 8">
    <name type="scientific">Mollisia scopiformis</name>
    <name type="common">Conifer needle endophyte fungus</name>
    <name type="synonym">Phialocephala scopiformis</name>
    <dbReference type="NCBI Taxonomy" id="149040"/>
    <lineage>
        <taxon>Eukaryota</taxon>
        <taxon>Fungi</taxon>
        <taxon>Dikarya</taxon>
        <taxon>Ascomycota</taxon>
        <taxon>Pezizomycotina</taxon>
        <taxon>Leotiomycetes</taxon>
        <taxon>Helotiales</taxon>
        <taxon>Mollisiaceae</taxon>
        <taxon>Mollisia</taxon>
    </lineage>
</organism>
<dbReference type="InParanoid" id="A0A194X6I8"/>
<reference evidence="7 8" key="1">
    <citation type="submission" date="2015-10" db="EMBL/GenBank/DDBJ databases">
        <title>Full genome of DAOMC 229536 Phialocephala scopiformis, a fungal endophyte of spruce producing the potent anti-insectan compound rugulosin.</title>
        <authorList>
            <consortium name="DOE Joint Genome Institute"/>
            <person name="Walker A.K."/>
            <person name="Frasz S.L."/>
            <person name="Seifert K.A."/>
            <person name="Miller J.D."/>
            <person name="Mondo S.J."/>
            <person name="Labutti K."/>
            <person name="Lipzen A."/>
            <person name="Dockter R."/>
            <person name="Kennedy M."/>
            <person name="Grigoriev I.V."/>
            <person name="Spatafora J.W."/>
        </authorList>
    </citation>
    <scope>NUCLEOTIDE SEQUENCE [LARGE SCALE GENOMIC DNA]</scope>
    <source>
        <strain evidence="7 8">CBS 120377</strain>
    </source>
</reference>
<dbReference type="KEGG" id="psco:LY89DRAFT_707936"/>
<gene>
    <name evidence="7" type="ORF">LY89DRAFT_707936</name>
</gene>
<feature type="region of interest" description="Disordered" evidence="5">
    <location>
        <begin position="36"/>
        <end position="64"/>
    </location>
</feature>
<sequence length="882" mass="101122">MHVVPYCGYEYYWRFPRDIESEIATLAAWRHVKQQQREPLSSDKHDEDDLSEDEDQGGHEGEDNDWKKGFLDRLAEILCYSKEPSLITSAALIYSDGGATIVATRNSSLKNNTWSDKDIKMLEGLAELLERVSSNDKFEAHLLPALQKALVIYYRQRIQHHAKAVMSLEKDTGIKFLEEDKWSAVTSGQFNVDEFAEHVEYLSYSTEFYSRLETNLEPKKLTRAMQYAIAFLRVAQQCSGFRNVKIVLLESLPPRKVDIWQLPAGQFPVTPKQDYRFKEEVKKSKNVHAEMMLMTYLLSSRAPGSDAFPYLGISKKTCLLCGHILQEMDYFETRGNHGKVYSQWTLPSTLRTSIEVANNLDKAVQRLRDILLTRDDVPYRSAEKESVMAAPLQPNYGKTATLFNRVVHDPRFLAREAEWLSLRFKKEADNEDLVPTDAPWDNASMPMINTEYPEDAKGENAHPTACAFCNDTCRLTHFCEKCRLTAYCDLDCYRSDWYRHKFSCNSGRPIDATDYLVLACHLNEFPKEDDVAKQYGFMYFASGKDRSRLFNLYHRLVIDWGIDGDELRSSVEGNNLKEMLVSRCSQDPVMHTDMLWLEKEEGFGANSEGPGLIVLFEKARDELLSPNDRTLPLFELQPREKRDALIFYAQLRNGFKPVLDEDNWISFGFCTAADPALEQQLASAYVPLVEQCPFDDFWKAMVESRIVDMFSKYGLSDQISHMRNFKDFMATVMVDYGFTNCDNVGQRMQLQEMYKDYFRRGEDEMKLHEACINGNLATFLTSVFGSLEVSPHLLRNPYPLKNCPLAGMVAEYVIACPESALDQIKALKGDDWQDAMIFTIPDCEDDPMVRQIYNRAAFLGTGLGKRSYPGTDGNIIAELTIE</sequence>
<accession>A0A194X6I8</accession>
<feature type="domain" description="MYND-type" evidence="6">
    <location>
        <begin position="466"/>
        <end position="504"/>
    </location>
</feature>
<dbReference type="GeneID" id="28827371"/>
<keyword evidence="2 4" id="KW-0863">Zinc-finger</keyword>
<evidence type="ECO:0000256" key="2">
    <source>
        <dbReference type="ARBA" id="ARBA00022771"/>
    </source>
</evidence>
<evidence type="ECO:0000256" key="4">
    <source>
        <dbReference type="PROSITE-ProRule" id="PRU00134"/>
    </source>
</evidence>
<dbReference type="Proteomes" id="UP000070700">
    <property type="component" value="Unassembled WGS sequence"/>
</dbReference>
<dbReference type="EMBL" id="KQ947417">
    <property type="protein sequence ID" value="KUJ15801.1"/>
    <property type="molecule type" value="Genomic_DNA"/>
</dbReference>
<dbReference type="SUPFAM" id="SSF144232">
    <property type="entry name" value="HIT/MYND zinc finger-like"/>
    <property type="match status" value="1"/>
</dbReference>
<dbReference type="Pfam" id="PF14441">
    <property type="entry name" value="OTT_1508_deam"/>
    <property type="match status" value="1"/>
</dbReference>
<dbReference type="AlphaFoldDB" id="A0A194X6I8"/>
<keyword evidence="3" id="KW-0862">Zinc</keyword>
<evidence type="ECO:0000313" key="7">
    <source>
        <dbReference type="EMBL" id="KUJ15801.1"/>
    </source>
</evidence>
<dbReference type="Gene3D" id="6.10.140.2220">
    <property type="match status" value="1"/>
</dbReference>